<evidence type="ECO:0000313" key="7">
    <source>
        <dbReference type="EMBL" id="OGG23920.1"/>
    </source>
</evidence>
<dbReference type="InterPro" id="IPR012902">
    <property type="entry name" value="N_methyl_site"/>
</dbReference>
<dbReference type="Proteomes" id="UP000178759">
    <property type="component" value="Unassembled WGS sequence"/>
</dbReference>
<evidence type="ECO:0000256" key="5">
    <source>
        <dbReference type="ARBA" id="ARBA00023136"/>
    </source>
</evidence>
<evidence type="ECO:0000256" key="4">
    <source>
        <dbReference type="ARBA" id="ARBA00022989"/>
    </source>
</evidence>
<evidence type="ECO:0000256" key="1">
    <source>
        <dbReference type="ARBA" id="ARBA00004167"/>
    </source>
</evidence>
<evidence type="ECO:0000256" key="2">
    <source>
        <dbReference type="ARBA" id="ARBA00022481"/>
    </source>
</evidence>
<keyword evidence="3 6" id="KW-0812">Transmembrane</keyword>
<dbReference type="GO" id="GO:0016020">
    <property type="term" value="C:membrane"/>
    <property type="evidence" value="ECO:0007669"/>
    <property type="project" value="UniProtKB-SubCell"/>
</dbReference>
<dbReference type="InterPro" id="IPR000983">
    <property type="entry name" value="Bac_GSPG_pilin"/>
</dbReference>
<name>A0A1F6AGN8_9BACT</name>
<comment type="subcellular location">
    <subcellularLocation>
        <location evidence="1">Membrane</location>
        <topology evidence="1">Single-pass membrane protein</topology>
    </subcellularLocation>
</comment>
<dbReference type="SUPFAM" id="SSF54523">
    <property type="entry name" value="Pili subunits"/>
    <property type="match status" value="1"/>
</dbReference>
<keyword evidence="5 6" id="KW-0472">Membrane</keyword>
<dbReference type="PANTHER" id="PTHR30093:SF44">
    <property type="entry name" value="TYPE II SECRETION SYSTEM CORE PROTEIN G"/>
    <property type="match status" value="1"/>
</dbReference>
<proteinExistence type="predicted"/>
<feature type="transmembrane region" description="Helical" evidence="6">
    <location>
        <begin position="13"/>
        <end position="34"/>
    </location>
</feature>
<evidence type="ECO:0000256" key="6">
    <source>
        <dbReference type="SAM" id="Phobius"/>
    </source>
</evidence>
<dbReference type="Pfam" id="PF07963">
    <property type="entry name" value="N_methyl"/>
    <property type="match status" value="1"/>
</dbReference>
<evidence type="ECO:0000256" key="3">
    <source>
        <dbReference type="ARBA" id="ARBA00022692"/>
    </source>
</evidence>
<dbReference type="PROSITE" id="PS00409">
    <property type="entry name" value="PROKAR_NTER_METHYL"/>
    <property type="match status" value="1"/>
</dbReference>
<dbReference type="GO" id="GO:0015628">
    <property type="term" value="P:protein secretion by the type II secretion system"/>
    <property type="evidence" value="ECO:0007669"/>
    <property type="project" value="InterPro"/>
</dbReference>
<dbReference type="PANTHER" id="PTHR30093">
    <property type="entry name" value="GENERAL SECRETION PATHWAY PROTEIN G"/>
    <property type="match status" value="1"/>
</dbReference>
<gene>
    <name evidence="7" type="ORF">A3A79_01830</name>
</gene>
<keyword evidence="2" id="KW-0488">Methylation</keyword>
<dbReference type="NCBIfam" id="TIGR02532">
    <property type="entry name" value="IV_pilin_GFxxxE"/>
    <property type="match status" value="1"/>
</dbReference>
<sequence>MKNSKKGFSLIELLVVITIIAALVGVALPNFLGARQRAKDAKRKAELRELKSALRLYYNDFNSYPSGTGTLINGCGTTGTSACSQTGPFQAGPSGGETVYMKNLPVEYLYNRHPLKPTDTDDFLAKVVLENASDADIGASQARCGYPTPTPGEYKLCAD</sequence>
<dbReference type="AlphaFoldDB" id="A0A1F6AGN8"/>
<evidence type="ECO:0000313" key="8">
    <source>
        <dbReference type="Proteomes" id="UP000178759"/>
    </source>
</evidence>
<evidence type="ECO:0008006" key="9">
    <source>
        <dbReference type="Google" id="ProtNLM"/>
    </source>
</evidence>
<organism evidence="7 8">
    <name type="scientific">Candidatus Gottesmanbacteria bacterium RIFCSPLOWO2_01_FULL_43_11b</name>
    <dbReference type="NCBI Taxonomy" id="1798392"/>
    <lineage>
        <taxon>Bacteria</taxon>
        <taxon>Candidatus Gottesmaniibacteriota</taxon>
    </lineage>
</organism>
<dbReference type="Gene3D" id="3.30.700.10">
    <property type="entry name" value="Glycoprotein, Type 4 Pilin"/>
    <property type="match status" value="1"/>
</dbReference>
<protein>
    <recommendedName>
        <fullName evidence="9">Type II secretion system protein GspG C-terminal domain-containing protein</fullName>
    </recommendedName>
</protein>
<comment type="caution">
    <text evidence="7">The sequence shown here is derived from an EMBL/GenBank/DDBJ whole genome shotgun (WGS) entry which is preliminary data.</text>
</comment>
<dbReference type="STRING" id="1798392.A3A79_01830"/>
<reference evidence="7 8" key="1">
    <citation type="journal article" date="2016" name="Nat. Commun.">
        <title>Thousands of microbial genomes shed light on interconnected biogeochemical processes in an aquifer system.</title>
        <authorList>
            <person name="Anantharaman K."/>
            <person name="Brown C.T."/>
            <person name="Hug L.A."/>
            <person name="Sharon I."/>
            <person name="Castelle C.J."/>
            <person name="Probst A.J."/>
            <person name="Thomas B.C."/>
            <person name="Singh A."/>
            <person name="Wilkins M.J."/>
            <person name="Karaoz U."/>
            <person name="Brodie E.L."/>
            <person name="Williams K.H."/>
            <person name="Hubbard S.S."/>
            <person name="Banfield J.F."/>
        </authorList>
    </citation>
    <scope>NUCLEOTIDE SEQUENCE [LARGE SCALE GENOMIC DNA]</scope>
</reference>
<accession>A0A1F6AGN8</accession>
<dbReference type="GO" id="GO:0015627">
    <property type="term" value="C:type II protein secretion system complex"/>
    <property type="evidence" value="ECO:0007669"/>
    <property type="project" value="InterPro"/>
</dbReference>
<dbReference type="PRINTS" id="PR00813">
    <property type="entry name" value="BCTERIALGSPG"/>
</dbReference>
<dbReference type="EMBL" id="MFJV01000001">
    <property type="protein sequence ID" value="OGG23920.1"/>
    <property type="molecule type" value="Genomic_DNA"/>
</dbReference>
<keyword evidence="4 6" id="KW-1133">Transmembrane helix</keyword>
<dbReference type="InterPro" id="IPR045584">
    <property type="entry name" value="Pilin-like"/>
</dbReference>